<dbReference type="AlphaFoldDB" id="A0AA85J2J6"/>
<proteinExistence type="predicted"/>
<dbReference type="Proteomes" id="UP000050795">
    <property type="component" value="Unassembled WGS sequence"/>
</dbReference>
<name>A0AA85J2J6_TRIRE</name>
<evidence type="ECO:0000313" key="2">
    <source>
        <dbReference type="WBParaSite" id="TREG1_124360.1"/>
    </source>
</evidence>
<accession>A0AA85J2J6</accession>
<reference evidence="1" key="1">
    <citation type="submission" date="2022-06" db="EMBL/GenBank/DDBJ databases">
        <authorList>
            <person name="Berger JAMES D."/>
            <person name="Berger JAMES D."/>
        </authorList>
    </citation>
    <scope>NUCLEOTIDE SEQUENCE [LARGE SCALE GENOMIC DNA]</scope>
</reference>
<reference evidence="2" key="2">
    <citation type="submission" date="2023-11" db="UniProtKB">
        <authorList>
            <consortium name="WormBaseParasite"/>
        </authorList>
    </citation>
    <scope>IDENTIFICATION</scope>
</reference>
<protein>
    <submittedName>
        <fullName evidence="2">Uncharacterized protein</fullName>
    </submittedName>
</protein>
<keyword evidence="1" id="KW-1185">Reference proteome</keyword>
<sequence length="80" mass="9383">MYVCYLSFGKYLNSYVINMLLTICFKRSWRLTECLLFFHLSCFIRVCHIDGDKFIPSFLFTAFGVIKMCKASEVNLSLCE</sequence>
<organism evidence="1 2">
    <name type="scientific">Trichobilharzia regenti</name>
    <name type="common">Nasal bird schistosome</name>
    <dbReference type="NCBI Taxonomy" id="157069"/>
    <lineage>
        <taxon>Eukaryota</taxon>
        <taxon>Metazoa</taxon>
        <taxon>Spiralia</taxon>
        <taxon>Lophotrochozoa</taxon>
        <taxon>Platyhelminthes</taxon>
        <taxon>Trematoda</taxon>
        <taxon>Digenea</taxon>
        <taxon>Strigeidida</taxon>
        <taxon>Schistosomatoidea</taxon>
        <taxon>Schistosomatidae</taxon>
        <taxon>Trichobilharzia</taxon>
    </lineage>
</organism>
<evidence type="ECO:0000313" key="1">
    <source>
        <dbReference type="Proteomes" id="UP000050795"/>
    </source>
</evidence>
<dbReference type="WBParaSite" id="TREG1_124360.1">
    <property type="protein sequence ID" value="TREG1_124360.1"/>
    <property type="gene ID" value="TREG1_124360"/>
</dbReference>